<dbReference type="EMBL" id="CP032624">
    <property type="protein sequence ID" value="AYG02195.1"/>
    <property type="molecule type" value="Genomic_DNA"/>
</dbReference>
<dbReference type="KEGG" id="gry:D7I44_00705"/>
<evidence type="ECO:0000313" key="2">
    <source>
        <dbReference type="Proteomes" id="UP000275069"/>
    </source>
</evidence>
<accession>A0A387BE10</accession>
<name>A0A387BE10_9MICO</name>
<organism evidence="1 2">
    <name type="scientific">Gryllotalpicola protaetiae</name>
    <dbReference type="NCBI Taxonomy" id="2419771"/>
    <lineage>
        <taxon>Bacteria</taxon>
        <taxon>Bacillati</taxon>
        <taxon>Actinomycetota</taxon>
        <taxon>Actinomycetes</taxon>
        <taxon>Micrococcales</taxon>
        <taxon>Microbacteriaceae</taxon>
        <taxon>Gryllotalpicola</taxon>
    </lineage>
</organism>
<dbReference type="AlphaFoldDB" id="A0A387BE10"/>
<dbReference type="OrthoDB" id="5021936at2"/>
<dbReference type="RefSeq" id="WP_120787729.1">
    <property type="nucleotide sequence ID" value="NZ_CP032624.1"/>
</dbReference>
<gene>
    <name evidence="1" type="ORF">D7I44_00705</name>
</gene>
<reference evidence="1 2" key="1">
    <citation type="submission" date="2018-09" db="EMBL/GenBank/DDBJ databases">
        <title>Genome sequencing of strain 2DFW10M-5.</title>
        <authorList>
            <person name="Heo J."/>
            <person name="Kim S.-J."/>
            <person name="Kwon S.-W."/>
        </authorList>
    </citation>
    <scope>NUCLEOTIDE SEQUENCE [LARGE SCALE GENOMIC DNA]</scope>
    <source>
        <strain evidence="1 2">2DFW10M-5</strain>
    </source>
</reference>
<protein>
    <submittedName>
        <fullName evidence="1">Uncharacterized protein</fullName>
    </submittedName>
</protein>
<proteinExistence type="predicted"/>
<sequence>MDPLPELADVQDLLTGVLVLDVARLSDSAVAQIAALRGVSGSVTMLDLDIPTDAPNLALSSPARRSFAEAVVVGDSGEEIGGIILWASNERLSALEFYWYTDERPARLPRANQLVAAVAH</sequence>
<dbReference type="Proteomes" id="UP000275069">
    <property type="component" value="Chromosome"/>
</dbReference>
<evidence type="ECO:0000313" key="1">
    <source>
        <dbReference type="EMBL" id="AYG02195.1"/>
    </source>
</evidence>
<keyword evidence="2" id="KW-1185">Reference proteome</keyword>